<keyword evidence="5" id="KW-1185">Reference proteome</keyword>
<reference evidence="3" key="2">
    <citation type="journal article" date="2008" name="Bioinformatics">
        <title>Assembly reconciliation.</title>
        <authorList>
            <person name="Zimin A.V."/>
            <person name="Smith D.R."/>
            <person name="Sutton G."/>
            <person name="Yorke J.A."/>
        </authorList>
    </citation>
    <scope>NUCLEOTIDE SEQUENCE</scope>
    <source>
        <strain evidence="3">TSC#15010-1051.87</strain>
    </source>
</reference>
<feature type="region of interest" description="Disordered" evidence="1">
    <location>
        <begin position="488"/>
        <end position="527"/>
    </location>
</feature>
<sequence length="527" mass="60304">MVIPRELNNTNTTTTMKNQENITPKVIESSLSLAHSSCQQDKFDALRHAAIRELLETEINYVKLLSAVCNGYLPAMSKRLDIFSASSIRLIFSNITAIYKFQRMFLEALRQGIEQNQISKVFLKMHKGFLCYSAYCNDYSRALVELEPYERITEARTILENCRESDNLAKLPLSAHLLAPVQRICRYPLHLNELLRTALKNNGNKLGVQTDILDYEHIDVLQFDIPDTHSTVKMALKKMRGVTEAVNEGRRQSEILARLQGSFQSFKGPPLKLHSTRFFLQGDAMRQKQNIWNSSCTLFLFDNQLIYCKRDIIKRSQFIYRGRIFLDRCRIVNMQDGNMFGPTVKNMLRFYCQSREKWYDFSFRSAIRKHVFLNALAMERQFCGKSLDVSEMTGLEFNDFDEERSGDFSDQSDYELQDCEHTMGSLSSSGDNSGAEFTVKSTYRSCAQWNDNIASTSHGSGQMLISTSAWSLSLRRLNNWFRKLKSFNGTANPLPPHRPDFEADSKPTTSESVQAASAQNETGSSFA</sequence>
<name>B4LXA8_DROVI</name>
<dbReference type="CDD" id="cd00160">
    <property type="entry name" value="RhoGEF"/>
    <property type="match status" value="1"/>
</dbReference>
<dbReference type="OMA" id="RCRIVNM"/>
<dbReference type="AlphaFoldDB" id="B4LXA8"/>
<dbReference type="Pfam" id="PF22697">
    <property type="entry name" value="SOS1_NGEF_PH"/>
    <property type="match status" value="1"/>
</dbReference>
<dbReference type="PANTHER" id="PTHR45834:SF3">
    <property type="entry name" value="RHO GUANINE NUCLEOTIDE EXCHANGE FACTOR 3, ISOFORM L"/>
    <property type="match status" value="1"/>
</dbReference>
<gene>
    <name evidence="3" type="primary">Dvir\GJ23453</name>
    <name evidence="3" type="ORF">Dvir_GJ23453</name>
</gene>
<dbReference type="InterPro" id="IPR035899">
    <property type="entry name" value="DBL_dom_sf"/>
</dbReference>
<dbReference type="OrthoDB" id="660555at2759"/>
<organism evidence="3 5">
    <name type="scientific">Drosophila virilis</name>
    <name type="common">Fruit fly</name>
    <dbReference type="NCBI Taxonomy" id="7244"/>
    <lineage>
        <taxon>Eukaryota</taxon>
        <taxon>Metazoa</taxon>
        <taxon>Ecdysozoa</taxon>
        <taxon>Arthropoda</taxon>
        <taxon>Hexapoda</taxon>
        <taxon>Insecta</taxon>
        <taxon>Pterygota</taxon>
        <taxon>Neoptera</taxon>
        <taxon>Endopterygota</taxon>
        <taxon>Diptera</taxon>
        <taxon>Brachycera</taxon>
        <taxon>Muscomorpha</taxon>
        <taxon>Ephydroidea</taxon>
        <taxon>Drosophilidae</taxon>
        <taxon>Drosophila</taxon>
    </lineage>
</organism>
<reference evidence="3" key="3">
    <citation type="submission" date="2008-06" db="EMBL/GenBank/DDBJ databases">
        <authorList>
            <consortium name="FlyBase"/>
        </authorList>
    </citation>
    <scope>NUCLEOTIDE SEQUENCE</scope>
    <source>
        <strain evidence="3">TSC#15010-1051.87</strain>
    </source>
</reference>
<dbReference type="SUPFAM" id="SSF50729">
    <property type="entry name" value="PH domain-like"/>
    <property type="match status" value="1"/>
</dbReference>
<dbReference type="EMBL" id="CH940650">
    <property type="protein sequence ID" value="KRF82913.1"/>
    <property type="molecule type" value="Genomic_DNA"/>
</dbReference>
<accession>B4LXA8</accession>
<dbReference type="GO" id="GO:0005829">
    <property type="term" value="C:cytosol"/>
    <property type="evidence" value="ECO:0007669"/>
    <property type="project" value="TreeGrafter"/>
</dbReference>
<dbReference type="HOGENOM" id="CLU_535605_0_0_1"/>
<dbReference type="Pfam" id="PF00621">
    <property type="entry name" value="RhoGEF"/>
    <property type="match status" value="1"/>
</dbReference>
<evidence type="ECO:0000259" key="2">
    <source>
        <dbReference type="PROSITE" id="PS50010"/>
    </source>
</evidence>
<proteinExistence type="predicted"/>
<dbReference type="SUPFAM" id="SSF48065">
    <property type="entry name" value="DBL homology domain (DH-domain)"/>
    <property type="match status" value="1"/>
</dbReference>
<evidence type="ECO:0000313" key="5">
    <source>
        <dbReference type="Proteomes" id="UP000008792"/>
    </source>
</evidence>
<dbReference type="Proteomes" id="UP000008792">
    <property type="component" value="Unassembled WGS sequence"/>
</dbReference>
<dbReference type="EMBL" id="CH940650">
    <property type="protein sequence ID" value="EDW66760.1"/>
    <property type="molecule type" value="Genomic_DNA"/>
</dbReference>
<dbReference type="Gene3D" id="1.20.900.10">
    <property type="entry name" value="Dbl homology (DH) domain"/>
    <property type="match status" value="1"/>
</dbReference>
<dbReference type="PANTHER" id="PTHR45834">
    <property type="entry name" value="RHO GUANINE NUCLEOTIDE EXCHANGE FACTOR 9-RELATED"/>
    <property type="match status" value="1"/>
</dbReference>
<feature type="compositionally biased region" description="Polar residues" evidence="1">
    <location>
        <begin position="506"/>
        <end position="527"/>
    </location>
</feature>
<dbReference type="CDD" id="cd01224">
    <property type="entry name" value="PH_Collybistin_ASEF"/>
    <property type="match status" value="1"/>
</dbReference>
<dbReference type="GO" id="GO:0005085">
    <property type="term" value="F:guanyl-nucleotide exchange factor activity"/>
    <property type="evidence" value="ECO:0007669"/>
    <property type="project" value="InterPro"/>
</dbReference>
<reference evidence="3 5" key="1">
    <citation type="journal article" date="2007" name="Nature">
        <title>Evolution of genes and genomes on the Drosophila phylogeny.</title>
        <authorList>
            <consortium name="Drosophila 12 Genomes Consortium"/>
            <person name="Clark A.G."/>
            <person name="Eisen M.B."/>
            <person name="Smith D.R."/>
            <person name="Bergman C.M."/>
            <person name="Oliver B."/>
            <person name="Markow T.A."/>
            <person name="Kaufman T.C."/>
            <person name="Kellis M."/>
            <person name="Gelbart W."/>
            <person name="Iyer V.N."/>
            <person name="Pollard D.A."/>
            <person name="Sackton T.B."/>
            <person name="Larracuente A.M."/>
            <person name="Singh N.D."/>
            <person name="Abad J.P."/>
            <person name="Abt D.N."/>
            <person name="Adryan B."/>
            <person name="Aguade M."/>
            <person name="Akashi H."/>
            <person name="Anderson W.W."/>
            <person name="Aquadro C.F."/>
            <person name="Ardell D.H."/>
            <person name="Arguello R."/>
            <person name="Artieri C.G."/>
            <person name="Barbash D.A."/>
            <person name="Barker D."/>
            <person name="Barsanti P."/>
            <person name="Batterham P."/>
            <person name="Batzoglou S."/>
            <person name="Begun D."/>
            <person name="Bhutkar A."/>
            <person name="Blanco E."/>
            <person name="Bosak S.A."/>
            <person name="Bradley R.K."/>
            <person name="Brand A.D."/>
            <person name="Brent M.R."/>
            <person name="Brooks A.N."/>
            <person name="Brown R.H."/>
            <person name="Butlin R.K."/>
            <person name="Caggese C."/>
            <person name="Calvi B.R."/>
            <person name="Bernardo de Carvalho A."/>
            <person name="Caspi A."/>
            <person name="Castrezana S."/>
            <person name="Celniker S.E."/>
            <person name="Chang J.L."/>
            <person name="Chapple C."/>
            <person name="Chatterji S."/>
            <person name="Chinwalla A."/>
            <person name="Civetta A."/>
            <person name="Clifton S.W."/>
            <person name="Comeron J.M."/>
            <person name="Costello J.C."/>
            <person name="Coyne J.A."/>
            <person name="Daub J."/>
            <person name="David R.G."/>
            <person name="Delcher A.L."/>
            <person name="Delehaunty K."/>
            <person name="Do C.B."/>
            <person name="Ebling H."/>
            <person name="Edwards K."/>
            <person name="Eickbush T."/>
            <person name="Evans J.D."/>
            <person name="Filipski A."/>
            <person name="Findeiss S."/>
            <person name="Freyhult E."/>
            <person name="Fulton L."/>
            <person name="Fulton R."/>
            <person name="Garcia A.C."/>
            <person name="Gardiner A."/>
            <person name="Garfield D.A."/>
            <person name="Garvin B.E."/>
            <person name="Gibson G."/>
            <person name="Gilbert D."/>
            <person name="Gnerre S."/>
            <person name="Godfrey J."/>
            <person name="Good R."/>
            <person name="Gotea V."/>
            <person name="Gravely B."/>
            <person name="Greenberg A.J."/>
            <person name="Griffiths-Jones S."/>
            <person name="Gross S."/>
            <person name="Guigo R."/>
            <person name="Gustafson E.A."/>
            <person name="Haerty W."/>
            <person name="Hahn M.W."/>
            <person name="Halligan D.L."/>
            <person name="Halpern A.L."/>
            <person name="Halter G.M."/>
            <person name="Han M.V."/>
            <person name="Heger A."/>
            <person name="Hillier L."/>
            <person name="Hinrichs A.S."/>
            <person name="Holmes I."/>
            <person name="Hoskins R.A."/>
            <person name="Hubisz M.J."/>
            <person name="Hultmark D."/>
            <person name="Huntley M.A."/>
            <person name="Jaffe D.B."/>
            <person name="Jagadeeshan S."/>
            <person name="Jeck W.R."/>
            <person name="Johnson J."/>
            <person name="Jones C.D."/>
            <person name="Jordan W.C."/>
            <person name="Karpen G.H."/>
            <person name="Kataoka E."/>
            <person name="Keightley P.D."/>
            <person name="Kheradpour P."/>
            <person name="Kirkness E.F."/>
            <person name="Koerich L.B."/>
            <person name="Kristiansen K."/>
            <person name="Kudrna D."/>
            <person name="Kulathinal R.J."/>
            <person name="Kumar S."/>
            <person name="Kwok R."/>
            <person name="Lander E."/>
            <person name="Langley C.H."/>
            <person name="Lapoint R."/>
            <person name="Lazzaro B.P."/>
            <person name="Lee S.J."/>
            <person name="Levesque L."/>
            <person name="Li R."/>
            <person name="Lin C.F."/>
            <person name="Lin M.F."/>
            <person name="Lindblad-Toh K."/>
            <person name="Llopart A."/>
            <person name="Long M."/>
            <person name="Low L."/>
            <person name="Lozovsky E."/>
            <person name="Lu J."/>
            <person name="Luo M."/>
            <person name="Machado C.A."/>
            <person name="Makalowski W."/>
            <person name="Marzo M."/>
            <person name="Matsuda M."/>
            <person name="Matzkin L."/>
            <person name="McAllister B."/>
            <person name="McBride C.S."/>
            <person name="McKernan B."/>
            <person name="McKernan K."/>
            <person name="Mendez-Lago M."/>
            <person name="Minx P."/>
            <person name="Mollenhauer M.U."/>
            <person name="Montooth K."/>
            <person name="Mount S.M."/>
            <person name="Mu X."/>
            <person name="Myers E."/>
            <person name="Negre B."/>
            <person name="Newfeld S."/>
            <person name="Nielsen R."/>
            <person name="Noor M.A."/>
            <person name="O'Grady P."/>
            <person name="Pachter L."/>
            <person name="Papaceit M."/>
            <person name="Parisi M.J."/>
            <person name="Parisi M."/>
            <person name="Parts L."/>
            <person name="Pedersen J.S."/>
            <person name="Pesole G."/>
            <person name="Phillippy A.M."/>
            <person name="Ponting C.P."/>
            <person name="Pop M."/>
            <person name="Porcelli D."/>
            <person name="Powell J.R."/>
            <person name="Prohaska S."/>
            <person name="Pruitt K."/>
            <person name="Puig M."/>
            <person name="Quesneville H."/>
            <person name="Ram K.R."/>
            <person name="Rand D."/>
            <person name="Rasmussen M.D."/>
            <person name="Reed L.K."/>
            <person name="Reenan R."/>
            <person name="Reily A."/>
            <person name="Remington K.A."/>
            <person name="Rieger T.T."/>
            <person name="Ritchie M.G."/>
            <person name="Robin C."/>
            <person name="Rogers Y.H."/>
            <person name="Rohde C."/>
            <person name="Rozas J."/>
            <person name="Rubenfield M.J."/>
            <person name="Ruiz A."/>
            <person name="Russo S."/>
            <person name="Salzberg S.L."/>
            <person name="Sanchez-Gracia A."/>
            <person name="Saranga D.J."/>
            <person name="Sato H."/>
            <person name="Schaeffer S.W."/>
            <person name="Schatz M.C."/>
            <person name="Schlenke T."/>
            <person name="Schwartz R."/>
            <person name="Segarra C."/>
            <person name="Singh R.S."/>
            <person name="Sirot L."/>
            <person name="Sirota M."/>
            <person name="Sisneros N.B."/>
            <person name="Smith C.D."/>
            <person name="Smith T.F."/>
            <person name="Spieth J."/>
            <person name="Stage D.E."/>
            <person name="Stark A."/>
            <person name="Stephan W."/>
            <person name="Strausberg R.L."/>
            <person name="Strempel S."/>
            <person name="Sturgill D."/>
            <person name="Sutton G."/>
            <person name="Sutton G.G."/>
            <person name="Tao W."/>
            <person name="Teichmann S."/>
            <person name="Tobari Y.N."/>
            <person name="Tomimura Y."/>
            <person name="Tsolas J.M."/>
            <person name="Valente V.L."/>
            <person name="Venter E."/>
            <person name="Venter J.C."/>
            <person name="Vicario S."/>
            <person name="Vieira F.G."/>
            <person name="Vilella A.J."/>
            <person name="Villasante A."/>
            <person name="Walenz B."/>
            <person name="Wang J."/>
            <person name="Wasserman M."/>
            <person name="Watts T."/>
            <person name="Wilson D."/>
            <person name="Wilson R.K."/>
            <person name="Wing R.A."/>
            <person name="Wolfner M.F."/>
            <person name="Wong A."/>
            <person name="Wong G.K."/>
            <person name="Wu C.I."/>
            <person name="Wu G."/>
            <person name="Yamamoto D."/>
            <person name="Yang H.P."/>
            <person name="Yang S.P."/>
            <person name="Yorke J.A."/>
            <person name="Yoshida K."/>
            <person name="Zdobnov E."/>
            <person name="Zhang P."/>
            <person name="Zhang Y."/>
            <person name="Zimin A.V."/>
            <person name="Baldwin J."/>
            <person name="Abdouelleil A."/>
            <person name="Abdulkadir J."/>
            <person name="Abebe A."/>
            <person name="Abera B."/>
            <person name="Abreu J."/>
            <person name="Acer S.C."/>
            <person name="Aftuck L."/>
            <person name="Alexander A."/>
            <person name="An P."/>
            <person name="Anderson E."/>
            <person name="Anderson S."/>
            <person name="Arachi H."/>
            <person name="Azer M."/>
            <person name="Bachantsang P."/>
            <person name="Barry A."/>
            <person name="Bayul T."/>
            <person name="Berlin A."/>
            <person name="Bessette D."/>
            <person name="Bloom T."/>
            <person name="Blye J."/>
            <person name="Boguslavskiy L."/>
            <person name="Bonnet C."/>
            <person name="Boukhgalter B."/>
            <person name="Bourzgui I."/>
            <person name="Brown A."/>
            <person name="Cahill P."/>
            <person name="Channer S."/>
            <person name="Cheshatsang Y."/>
            <person name="Chuda L."/>
            <person name="Citroen M."/>
            <person name="Collymore A."/>
            <person name="Cooke P."/>
            <person name="Costello M."/>
            <person name="D'Aco K."/>
            <person name="Daza R."/>
            <person name="De Haan G."/>
            <person name="DeGray S."/>
            <person name="DeMaso C."/>
            <person name="Dhargay N."/>
            <person name="Dooley K."/>
            <person name="Dooley E."/>
            <person name="Doricent M."/>
            <person name="Dorje P."/>
            <person name="Dorjee K."/>
            <person name="Dupes A."/>
            <person name="Elong R."/>
            <person name="Falk J."/>
            <person name="Farina A."/>
            <person name="Faro S."/>
            <person name="Ferguson D."/>
            <person name="Fisher S."/>
            <person name="Foley C.D."/>
            <person name="Franke A."/>
            <person name="Friedrich D."/>
            <person name="Gadbois L."/>
            <person name="Gearin G."/>
            <person name="Gearin C.R."/>
            <person name="Giannoukos G."/>
            <person name="Goode T."/>
            <person name="Graham J."/>
            <person name="Grandbois E."/>
            <person name="Grewal S."/>
            <person name="Gyaltsen K."/>
            <person name="Hafez N."/>
            <person name="Hagos B."/>
            <person name="Hall J."/>
            <person name="Henson C."/>
            <person name="Hollinger A."/>
            <person name="Honan T."/>
            <person name="Huard M.D."/>
            <person name="Hughes L."/>
            <person name="Hurhula B."/>
            <person name="Husby M.E."/>
            <person name="Kamat A."/>
            <person name="Kanga B."/>
            <person name="Kashin S."/>
            <person name="Khazanovich D."/>
            <person name="Kisner P."/>
            <person name="Lance K."/>
            <person name="Lara M."/>
            <person name="Lee W."/>
            <person name="Lennon N."/>
            <person name="Letendre F."/>
            <person name="LeVine R."/>
            <person name="Lipovsky A."/>
            <person name="Liu X."/>
            <person name="Liu J."/>
            <person name="Liu S."/>
            <person name="Lokyitsang T."/>
            <person name="Lokyitsang Y."/>
            <person name="Lubonja R."/>
            <person name="Lui A."/>
            <person name="MacDonald P."/>
            <person name="Magnisalis V."/>
            <person name="Maru K."/>
            <person name="Matthews C."/>
            <person name="McCusker W."/>
            <person name="McDonough S."/>
            <person name="Mehta T."/>
            <person name="Meldrim J."/>
            <person name="Meneus L."/>
            <person name="Mihai O."/>
            <person name="Mihalev A."/>
            <person name="Mihova T."/>
            <person name="Mittelman R."/>
            <person name="Mlenga V."/>
            <person name="Montmayeur A."/>
            <person name="Mulrain L."/>
            <person name="Navidi A."/>
            <person name="Naylor J."/>
            <person name="Negash T."/>
            <person name="Nguyen T."/>
            <person name="Nguyen N."/>
            <person name="Nicol R."/>
            <person name="Norbu C."/>
            <person name="Norbu N."/>
            <person name="Novod N."/>
            <person name="O'Neill B."/>
            <person name="Osman S."/>
            <person name="Markiewicz E."/>
            <person name="Oyono O.L."/>
            <person name="Patti C."/>
            <person name="Phunkhang P."/>
            <person name="Pierre F."/>
            <person name="Priest M."/>
            <person name="Raghuraman S."/>
            <person name="Rege F."/>
            <person name="Reyes R."/>
            <person name="Rise C."/>
            <person name="Rogov P."/>
            <person name="Ross K."/>
            <person name="Ryan E."/>
            <person name="Settipalli S."/>
            <person name="Shea T."/>
            <person name="Sherpa N."/>
            <person name="Shi L."/>
            <person name="Shih D."/>
            <person name="Sparrow T."/>
            <person name="Spaulding J."/>
            <person name="Stalker J."/>
            <person name="Stange-Thomann N."/>
            <person name="Stavropoulos S."/>
            <person name="Stone C."/>
            <person name="Strader C."/>
            <person name="Tesfaye S."/>
            <person name="Thomson T."/>
            <person name="Thoulutsang Y."/>
            <person name="Thoulutsang D."/>
            <person name="Topham K."/>
            <person name="Topping I."/>
            <person name="Tsamla T."/>
            <person name="Vassiliev H."/>
            <person name="Vo A."/>
            <person name="Wangchuk T."/>
            <person name="Wangdi T."/>
            <person name="Weiand M."/>
            <person name="Wilkinson J."/>
            <person name="Wilson A."/>
            <person name="Yadav S."/>
            <person name="Young G."/>
            <person name="Yu Q."/>
            <person name="Zembek L."/>
            <person name="Zhong D."/>
            <person name="Zimmer A."/>
            <person name="Zwirko Z."/>
            <person name="Jaffe D.B."/>
            <person name="Alvarez P."/>
            <person name="Brockman W."/>
            <person name="Butler J."/>
            <person name="Chin C."/>
            <person name="Gnerre S."/>
            <person name="Grabherr M."/>
            <person name="Kleber M."/>
            <person name="Mauceli E."/>
            <person name="MacCallum I."/>
        </authorList>
    </citation>
    <scope>NUCLEOTIDE SEQUENCE [LARGE SCALE GENOMIC DNA]</scope>
    <source>
        <strain evidence="3">TSC#15010-1051.87</strain>
        <strain evidence="5">Tucson 15010-1051.87</strain>
    </source>
</reference>
<protein>
    <submittedName>
        <fullName evidence="3">Uncharacterized protein, isoform A</fullName>
    </submittedName>
    <submittedName>
        <fullName evidence="4">Uncharacterized protein, isoform B</fullName>
    </submittedName>
</protein>
<dbReference type="InterPro" id="IPR053086">
    <property type="entry name" value="RhoGEF_domain"/>
</dbReference>
<dbReference type="STRING" id="7244.B4LXA8"/>
<evidence type="ECO:0000313" key="4">
    <source>
        <dbReference type="EMBL" id="KRF82913.1"/>
    </source>
</evidence>
<dbReference type="InterPro" id="IPR000219">
    <property type="entry name" value="DH_dom"/>
</dbReference>
<evidence type="ECO:0000256" key="1">
    <source>
        <dbReference type="SAM" id="MobiDB-lite"/>
    </source>
</evidence>
<dbReference type="InterPro" id="IPR055251">
    <property type="entry name" value="SOS1_NGEF_PH"/>
</dbReference>
<evidence type="ECO:0000313" key="3">
    <source>
        <dbReference type="EMBL" id="EDW66760.1"/>
    </source>
</evidence>
<dbReference type="eggNOG" id="KOG3519">
    <property type="taxonomic scope" value="Eukaryota"/>
</dbReference>
<dbReference type="InParanoid" id="B4LXA8"/>
<dbReference type="Gene3D" id="2.30.29.30">
    <property type="entry name" value="Pleckstrin-homology domain (PH domain)/Phosphotyrosine-binding domain (PTB)"/>
    <property type="match status" value="1"/>
</dbReference>
<feature type="domain" description="DH" evidence="2">
    <location>
        <begin position="46"/>
        <end position="249"/>
    </location>
</feature>
<dbReference type="KEGG" id="dvi:6631185"/>
<dbReference type="SMART" id="SM00325">
    <property type="entry name" value="RhoGEF"/>
    <property type="match status" value="1"/>
</dbReference>
<dbReference type="InterPro" id="IPR011993">
    <property type="entry name" value="PH-like_dom_sf"/>
</dbReference>
<dbReference type="SMR" id="B4LXA8"/>
<dbReference type="PROSITE" id="PS50010">
    <property type="entry name" value="DH_2"/>
    <property type="match status" value="1"/>
</dbReference>